<comment type="caution">
    <text evidence="2">The sequence shown here is derived from an EMBL/GenBank/DDBJ whole genome shotgun (WGS) entry which is preliminary data.</text>
</comment>
<accession>A0A6G3SSE1</accession>
<dbReference type="EMBL" id="JAAGMS010000120">
    <property type="protein sequence ID" value="NEB98438.1"/>
    <property type="molecule type" value="Genomic_DNA"/>
</dbReference>
<proteinExistence type="predicted"/>
<name>A0A6G3SSE1_STRAQ</name>
<evidence type="ECO:0000313" key="4">
    <source>
        <dbReference type="Proteomes" id="UP000470951"/>
    </source>
</evidence>
<gene>
    <name evidence="2" type="ORF">G3I43_16785</name>
    <name evidence="3" type="ORF">G3I58_10670</name>
</gene>
<sequence length="155" mass="16286">MRLNEVPLDPSPPPVYGPFAPGQDPNASVPVPYAPGYAPPFAAGGGPSLATSPARKKAAAEAIRTRIRPQTKVAGDHADEETSAAVKAFGAKDGDGWVTSRALKNAQKTWEQQVQAMLKRLEGDENGLLGARLNLQGADLLSGQQFRPPSAIDGY</sequence>
<dbReference type="EMBL" id="JAAGMK010000473">
    <property type="protein sequence ID" value="NEB85819.1"/>
    <property type="molecule type" value="Genomic_DNA"/>
</dbReference>
<evidence type="ECO:0000313" key="3">
    <source>
        <dbReference type="EMBL" id="NEB98438.1"/>
    </source>
</evidence>
<evidence type="ECO:0000313" key="2">
    <source>
        <dbReference type="EMBL" id="NEB85819.1"/>
    </source>
</evidence>
<organism evidence="2">
    <name type="scientific">Streptomyces anulatus</name>
    <name type="common">Streptomyces chrysomallus</name>
    <dbReference type="NCBI Taxonomy" id="1892"/>
    <lineage>
        <taxon>Bacteria</taxon>
        <taxon>Bacillati</taxon>
        <taxon>Actinomycetota</taxon>
        <taxon>Actinomycetes</taxon>
        <taxon>Kitasatosporales</taxon>
        <taxon>Streptomycetaceae</taxon>
        <taxon>Streptomyces</taxon>
    </lineage>
</organism>
<dbReference type="RefSeq" id="WP_052658857.1">
    <property type="nucleotide sequence ID" value="NZ_CBDRIV010000012.1"/>
</dbReference>
<dbReference type="AlphaFoldDB" id="A0A6G3SSE1"/>
<reference evidence="2 4" key="1">
    <citation type="submission" date="2020-01" db="EMBL/GenBank/DDBJ databases">
        <title>Insect and environment-associated Actinomycetes.</title>
        <authorList>
            <person name="Currrie C."/>
            <person name="Chevrette M."/>
            <person name="Carlson C."/>
            <person name="Stubbendieck R."/>
            <person name="Wendt-Pienkowski E."/>
        </authorList>
    </citation>
    <scope>NUCLEOTIDE SEQUENCE</scope>
    <source>
        <strain evidence="2">SID505</strain>
        <strain evidence="3 4">SID7903</strain>
    </source>
</reference>
<evidence type="ECO:0000256" key="1">
    <source>
        <dbReference type="SAM" id="MobiDB-lite"/>
    </source>
</evidence>
<feature type="region of interest" description="Disordered" evidence="1">
    <location>
        <begin position="1"/>
        <end position="31"/>
    </location>
</feature>
<protein>
    <submittedName>
        <fullName evidence="2">Uncharacterized protein</fullName>
    </submittedName>
</protein>
<dbReference type="Proteomes" id="UP000470951">
    <property type="component" value="Unassembled WGS sequence"/>
</dbReference>